<organism evidence="2 3">
    <name type="scientific">Enterobacter asburiae</name>
    <dbReference type="NCBI Taxonomy" id="61645"/>
    <lineage>
        <taxon>Bacteria</taxon>
        <taxon>Pseudomonadati</taxon>
        <taxon>Pseudomonadota</taxon>
        <taxon>Gammaproteobacteria</taxon>
        <taxon>Enterobacterales</taxon>
        <taxon>Enterobacteriaceae</taxon>
        <taxon>Enterobacter</taxon>
        <taxon>Enterobacter cloacae complex</taxon>
    </lineage>
</organism>
<keyword evidence="2" id="KW-0269">Exonuclease</keyword>
<gene>
    <name evidence="2" type="primary">recD_3</name>
    <name evidence="2" type="ORF">NCTC12123_03180</name>
</gene>
<accession>A0A376FE82</accession>
<keyword evidence="2" id="KW-0540">Nuclease</keyword>
<dbReference type="GO" id="GO:0008854">
    <property type="term" value="F:exodeoxyribonuclease V activity"/>
    <property type="evidence" value="ECO:0007669"/>
    <property type="project" value="UniProtKB-EC"/>
</dbReference>
<reference evidence="2 3" key="1">
    <citation type="submission" date="2018-06" db="EMBL/GenBank/DDBJ databases">
        <authorList>
            <consortium name="Pathogen Informatics"/>
            <person name="Doyle S."/>
        </authorList>
    </citation>
    <scope>NUCLEOTIDE SEQUENCE [LARGE SCALE GENOMIC DNA]</scope>
    <source>
        <strain evidence="2 3">NCTC12123</strain>
    </source>
</reference>
<dbReference type="InterPro" id="IPR041851">
    <property type="entry name" value="RecD_N_sf"/>
</dbReference>
<dbReference type="Gene3D" id="1.10.10.1020">
    <property type="entry name" value="RecBCD complex, subunit RecD, N-terminal domain"/>
    <property type="match status" value="1"/>
</dbReference>
<dbReference type="Proteomes" id="UP000255163">
    <property type="component" value="Unassembled WGS sequence"/>
</dbReference>
<dbReference type="EC" id="3.1.11.5" evidence="2"/>
<dbReference type="EMBL" id="UFYI01000007">
    <property type="protein sequence ID" value="STD22243.1"/>
    <property type="molecule type" value="Genomic_DNA"/>
</dbReference>
<dbReference type="InterPro" id="IPR049550">
    <property type="entry name" value="RecD_N"/>
</dbReference>
<keyword evidence="2" id="KW-0378">Hydrolase</keyword>
<sequence>MTMQALLLDAVEQRLLRHLDVQFAMMVAGEEPAVMLAAAILSKDAGKGTYVCRCRVWRWMRKCLRLYRRVSRCWGTQWTGRRYYSARLP</sequence>
<protein>
    <submittedName>
        <fullName evidence="2">Exonuclease V subunit alpha</fullName>
        <ecNumber evidence="2">3.1.11.5</ecNumber>
    </submittedName>
</protein>
<feature type="domain" description="RecBCD enzyme subunit RecD N-terminal" evidence="1">
    <location>
        <begin position="12"/>
        <end position="49"/>
    </location>
</feature>
<evidence type="ECO:0000313" key="2">
    <source>
        <dbReference type="EMBL" id="STD22243.1"/>
    </source>
</evidence>
<name>A0A376FE82_ENTAS</name>
<evidence type="ECO:0000259" key="1">
    <source>
        <dbReference type="Pfam" id="PF21185"/>
    </source>
</evidence>
<dbReference type="AlphaFoldDB" id="A0A376FE82"/>
<dbReference type="Pfam" id="PF21185">
    <property type="entry name" value="RecD_N"/>
    <property type="match status" value="1"/>
</dbReference>
<proteinExistence type="predicted"/>
<evidence type="ECO:0000313" key="3">
    <source>
        <dbReference type="Proteomes" id="UP000255163"/>
    </source>
</evidence>